<comment type="caution">
    <text evidence="1">The sequence shown here is derived from an EMBL/GenBank/DDBJ whole genome shotgun (WGS) entry which is preliminary data.</text>
</comment>
<gene>
    <name evidence="1" type="ORF">GCM10011501_27840</name>
</gene>
<proteinExistence type="predicted"/>
<reference evidence="2" key="1">
    <citation type="journal article" date="2019" name="Int. J. Syst. Evol. Microbiol.">
        <title>The Global Catalogue of Microorganisms (GCM) 10K type strain sequencing project: providing services to taxonomists for standard genome sequencing and annotation.</title>
        <authorList>
            <consortium name="The Broad Institute Genomics Platform"/>
            <consortium name="The Broad Institute Genome Sequencing Center for Infectious Disease"/>
            <person name="Wu L."/>
            <person name="Ma J."/>
        </authorList>
    </citation>
    <scope>NUCLEOTIDE SEQUENCE [LARGE SCALE GENOMIC DNA]</scope>
    <source>
        <strain evidence="2">CGMCC 1.15922</strain>
    </source>
</reference>
<keyword evidence="2" id="KW-1185">Reference proteome</keyword>
<evidence type="ECO:0000313" key="2">
    <source>
        <dbReference type="Proteomes" id="UP000626370"/>
    </source>
</evidence>
<accession>A0ABQ3J1V9</accession>
<name>A0ABQ3J1V9_9GAMM</name>
<organism evidence="1 2">
    <name type="scientific">Thalassotalea profundi</name>
    <dbReference type="NCBI Taxonomy" id="2036687"/>
    <lineage>
        <taxon>Bacteria</taxon>
        <taxon>Pseudomonadati</taxon>
        <taxon>Pseudomonadota</taxon>
        <taxon>Gammaproteobacteria</taxon>
        <taxon>Alteromonadales</taxon>
        <taxon>Colwelliaceae</taxon>
        <taxon>Thalassotalea</taxon>
    </lineage>
</organism>
<dbReference type="EMBL" id="BNAH01000012">
    <property type="protein sequence ID" value="GHE96770.1"/>
    <property type="molecule type" value="Genomic_DNA"/>
</dbReference>
<sequence>MNGVAYQWNIIPQDAWYLNGYKLSESNQYNLQYLTYTGVSPEVVVQHFCRLVWGYNFIYSLDAGESVAYFKALSFDEFSDGITVGISDITSLLEKSGEVDFAQEVINNTKLQQLNTKYAADRCVALALSIKNLHQVSTNSIT</sequence>
<protein>
    <submittedName>
        <fullName evidence="1">Uncharacterized protein</fullName>
    </submittedName>
</protein>
<dbReference type="RefSeq" id="WP_189378864.1">
    <property type="nucleotide sequence ID" value="NZ_BNAH01000012.1"/>
</dbReference>
<dbReference type="Proteomes" id="UP000626370">
    <property type="component" value="Unassembled WGS sequence"/>
</dbReference>
<evidence type="ECO:0000313" key="1">
    <source>
        <dbReference type="EMBL" id="GHE96770.1"/>
    </source>
</evidence>